<evidence type="ECO:0000313" key="13">
    <source>
        <dbReference type="Proteomes" id="UP000318801"/>
    </source>
</evidence>
<accession>A0A506UEL7</accession>
<dbReference type="GO" id="GO:0000287">
    <property type="term" value="F:magnesium ion binding"/>
    <property type="evidence" value="ECO:0007669"/>
    <property type="project" value="UniProtKB-UniRule"/>
</dbReference>
<comment type="caution">
    <text evidence="11">Lacks conserved residue(s) required for the propagation of feature annotation.</text>
</comment>
<name>A0A506UEL7_9HYPH</name>
<evidence type="ECO:0000256" key="4">
    <source>
        <dbReference type="ARBA" id="ARBA00022605"/>
    </source>
</evidence>
<reference evidence="12 13" key="1">
    <citation type="submission" date="2019-06" db="EMBL/GenBank/DDBJ databases">
        <authorList>
            <person name="Li M."/>
        </authorList>
    </citation>
    <scope>NUCLEOTIDE SEQUENCE [LARGE SCALE GENOMIC DNA]</scope>
    <source>
        <strain evidence="12 13">BGMRC2036</strain>
    </source>
</reference>
<comment type="similarity">
    <text evidence="2 11">Belongs to the shikimate kinase family.</text>
</comment>
<evidence type="ECO:0000256" key="10">
    <source>
        <dbReference type="ARBA" id="ARBA00048567"/>
    </source>
</evidence>
<keyword evidence="11" id="KW-0963">Cytoplasm</keyword>
<comment type="caution">
    <text evidence="12">The sequence shown here is derived from an EMBL/GenBank/DDBJ whole genome shotgun (WGS) entry which is preliminary data.</text>
</comment>
<dbReference type="OrthoDB" id="9800332at2"/>
<dbReference type="Pfam" id="PF01202">
    <property type="entry name" value="SKI"/>
    <property type="match status" value="1"/>
</dbReference>
<dbReference type="UniPathway" id="UPA00053">
    <property type="reaction ID" value="UER00088"/>
</dbReference>
<feature type="binding site" evidence="11">
    <location>
        <position position="78"/>
    </location>
    <ligand>
        <name>substrate</name>
    </ligand>
</feature>
<dbReference type="AlphaFoldDB" id="A0A506UEL7"/>
<dbReference type="InterPro" id="IPR031322">
    <property type="entry name" value="Shikimate/glucono_kinase"/>
</dbReference>
<evidence type="ECO:0000313" key="12">
    <source>
        <dbReference type="EMBL" id="TPW32118.1"/>
    </source>
</evidence>
<protein>
    <recommendedName>
        <fullName evidence="3 11">Shikimate kinase</fullName>
        <shortName evidence="11">SK</shortName>
        <ecNumber evidence="3 11">2.7.1.71</ecNumber>
    </recommendedName>
</protein>
<feature type="binding site" evidence="11">
    <location>
        <position position="138"/>
    </location>
    <ligand>
        <name>ATP</name>
        <dbReference type="ChEBI" id="CHEBI:30616"/>
    </ligand>
</feature>
<feature type="binding site" evidence="11">
    <location>
        <position position="157"/>
    </location>
    <ligand>
        <name>substrate</name>
    </ligand>
</feature>
<evidence type="ECO:0000256" key="2">
    <source>
        <dbReference type="ARBA" id="ARBA00006997"/>
    </source>
</evidence>
<evidence type="ECO:0000256" key="9">
    <source>
        <dbReference type="ARBA" id="ARBA00023141"/>
    </source>
</evidence>
<organism evidence="12 13">
    <name type="scientific">Martelella alba</name>
    <dbReference type="NCBI Taxonomy" id="2590451"/>
    <lineage>
        <taxon>Bacteria</taxon>
        <taxon>Pseudomonadati</taxon>
        <taxon>Pseudomonadota</taxon>
        <taxon>Alphaproteobacteria</taxon>
        <taxon>Hyphomicrobiales</taxon>
        <taxon>Aurantimonadaceae</taxon>
        <taxon>Martelella</taxon>
    </lineage>
</organism>
<dbReference type="PROSITE" id="PS01128">
    <property type="entry name" value="SHIKIMATE_KINASE"/>
    <property type="match status" value="1"/>
</dbReference>
<comment type="cofactor">
    <cofactor evidence="11">
        <name>Mg(2+)</name>
        <dbReference type="ChEBI" id="CHEBI:18420"/>
    </cofactor>
    <text evidence="11">Binds 1 Mg(2+) ion per subunit.</text>
</comment>
<evidence type="ECO:0000256" key="11">
    <source>
        <dbReference type="HAMAP-Rule" id="MF_00109"/>
    </source>
</evidence>
<keyword evidence="13" id="KW-1185">Reference proteome</keyword>
<comment type="subcellular location">
    <subcellularLocation>
        <location evidence="11">Cytoplasm</location>
    </subcellularLocation>
</comment>
<evidence type="ECO:0000256" key="3">
    <source>
        <dbReference type="ARBA" id="ARBA00012154"/>
    </source>
</evidence>
<evidence type="ECO:0000256" key="8">
    <source>
        <dbReference type="ARBA" id="ARBA00022840"/>
    </source>
</evidence>
<dbReference type="RefSeq" id="WP_141147630.1">
    <property type="nucleotide sequence ID" value="NZ_VHLG01000002.1"/>
</dbReference>
<keyword evidence="8 11" id="KW-0067">ATP-binding</keyword>
<feature type="binding site" evidence="11">
    <location>
        <position position="54"/>
    </location>
    <ligand>
        <name>substrate</name>
    </ligand>
</feature>
<keyword evidence="4 11" id="KW-0028">Amino-acid biosynthesis</keyword>
<comment type="subunit">
    <text evidence="11">Monomer.</text>
</comment>
<comment type="pathway">
    <text evidence="1 11">Metabolic intermediate biosynthesis; chorismate biosynthesis; chorismate from D-erythrose 4-phosphate and phosphoenolpyruvate: step 5/7.</text>
</comment>
<feature type="binding site" evidence="11">
    <location>
        <position position="100"/>
    </location>
    <ligand>
        <name>substrate</name>
    </ligand>
</feature>
<evidence type="ECO:0000256" key="5">
    <source>
        <dbReference type="ARBA" id="ARBA00022679"/>
    </source>
</evidence>
<dbReference type="InterPro" id="IPR000623">
    <property type="entry name" value="Shikimate_kinase/TSH1"/>
</dbReference>
<dbReference type="GO" id="GO:0005524">
    <property type="term" value="F:ATP binding"/>
    <property type="evidence" value="ECO:0007669"/>
    <property type="project" value="UniProtKB-UniRule"/>
</dbReference>
<gene>
    <name evidence="11" type="primary">aroK</name>
    <name evidence="12" type="ORF">FJU08_03650</name>
</gene>
<feature type="binding site" evidence="11">
    <location>
        <begin position="32"/>
        <end position="37"/>
    </location>
    <ligand>
        <name>ATP</name>
        <dbReference type="ChEBI" id="CHEBI:30616"/>
    </ligand>
</feature>
<dbReference type="HAMAP" id="MF_00109">
    <property type="entry name" value="Shikimate_kinase"/>
    <property type="match status" value="1"/>
</dbReference>
<dbReference type="SUPFAM" id="SSF52540">
    <property type="entry name" value="P-loop containing nucleoside triphosphate hydrolases"/>
    <property type="match status" value="1"/>
</dbReference>
<dbReference type="GO" id="GO:0009073">
    <property type="term" value="P:aromatic amino acid family biosynthetic process"/>
    <property type="evidence" value="ECO:0007669"/>
    <property type="project" value="UniProtKB-KW"/>
</dbReference>
<keyword evidence="11" id="KW-0479">Metal-binding</keyword>
<evidence type="ECO:0000256" key="6">
    <source>
        <dbReference type="ARBA" id="ARBA00022741"/>
    </source>
</evidence>
<sequence length="198" mass="22080">MNAIQETGPLNLRQKALRGLAGRNLILVGLMGAGKSAIGKMVADTLAIPYIDTDAEIEKAARMSISELFQKYGEPEFRALETRVIERILTEGPAIVSTGGGAFINPVNREMIARSGLSMWLKADLETLWDRVRRRSTRPLLKTENPKETLRALMESRYPIYGLAEVTVMSRNVRKETVMRDVLKALAALYNEQSETKS</sequence>
<dbReference type="GO" id="GO:0009423">
    <property type="term" value="P:chorismate biosynthetic process"/>
    <property type="evidence" value="ECO:0007669"/>
    <property type="project" value="UniProtKB-UniRule"/>
</dbReference>
<dbReference type="EC" id="2.7.1.71" evidence="3 11"/>
<dbReference type="InterPro" id="IPR023000">
    <property type="entry name" value="Shikimate_kinase_CS"/>
</dbReference>
<evidence type="ECO:0000256" key="7">
    <source>
        <dbReference type="ARBA" id="ARBA00022777"/>
    </source>
</evidence>
<keyword evidence="5 11" id="KW-0808">Transferase</keyword>
<dbReference type="Gene3D" id="3.40.50.300">
    <property type="entry name" value="P-loop containing nucleotide triphosphate hydrolases"/>
    <property type="match status" value="1"/>
</dbReference>
<dbReference type="EMBL" id="VHLG01000002">
    <property type="protein sequence ID" value="TPW32118.1"/>
    <property type="molecule type" value="Genomic_DNA"/>
</dbReference>
<feature type="binding site" evidence="11">
    <location>
        <position position="36"/>
    </location>
    <ligand>
        <name>Mg(2+)</name>
        <dbReference type="ChEBI" id="CHEBI:18420"/>
    </ligand>
</feature>
<keyword evidence="11" id="KW-0460">Magnesium</keyword>
<dbReference type="PANTHER" id="PTHR21087:SF16">
    <property type="entry name" value="SHIKIMATE KINASE 1, CHLOROPLASTIC"/>
    <property type="match status" value="1"/>
</dbReference>
<dbReference type="InterPro" id="IPR027417">
    <property type="entry name" value="P-loop_NTPase"/>
</dbReference>
<comment type="catalytic activity">
    <reaction evidence="10 11">
        <text>shikimate + ATP = 3-phosphoshikimate + ADP + H(+)</text>
        <dbReference type="Rhea" id="RHEA:13121"/>
        <dbReference type="ChEBI" id="CHEBI:15378"/>
        <dbReference type="ChEBI" id="CHEBI:30616"/>
        <dbReference type="ChEBI" id="CHEBI:36208"/>
        <dbReference type="ChEBI" id="CHEBI:145989"/>
        <dbReference type="ChEBI" id="CHEBI:456216"/>
        <dbReference type="EC" id="2.7.1.71"/>
    </reaction>
</comment>
<dbReference type="PRINTS" id="PR01100">
    <property type="entry name" value="SHIKIMTKNASE"/>
</dbReference>
<dbReference type="GO" id="GO:0004765">
    <property type="term" value="F:shikimate kinase activity"/>
    <property type="evidence" value="ECO:0007669"/>
    <property type="project" value="UniProtKB-UniRule"/>
</dbReference>
<comment type="function">
    <text evidence="11">Catalyzes the specific phosphorylation of the 3-hydroxyl group of shikimic acid using ATP as a cosubstrate.</text>
</comment>
<dbReference type="Proteomes" id="UP000318801">
    <property type="component" value="Unassembled WGS sequence"/>
</dbReference>
<keyword evidence="9 11" id="KW-0057">Aromatic amino acid biosynthesis</keyword>
<proteinExistence type="inferred from homology"/>
<dbReference type="GO" id="GO:0008652">
    <property type="term" value="P:amino acid biosynthetic process"/>
    <property type="evidence" value="ECO:0007669"/>
    <property type="project" value="UniProtKB-KW"/>
</dbReference>
<dbReference type="PANTHER" id="PTHR21087">
    <property type="entry name" value="SHIKIMATE KINASE"/>
    <property type="match status" value="1"/>
</dbReference>
<evidence type="ECO:0000256" key="1">
    <source>
        <dbReference type="ARBA" id="ARBA00004842"/>
    </source>
</evidence>
<dbReference type="CDD" id="cd00464">
    <property type="entry name" value="SK"/>
    <property type="match status" value="1"/>
</dbReference>
<dbReference type="GO" id="GO:0005829">
    <property type="term" value="C:cytosol"/>
    <property type="evidence" value="ECO:0007669"/>
    <property type="project" value="TreeGrafter"/>
</dbReference>
<dbReference type="NCBIfam" id="NF010552">
    <property type="entry name" value="PRK13946.1"/>
    <property type="match status" value="1"/>
</dbReference>
<keyword evidence="6 11" id="KW-0547">Nucleotide-binding</keyword>
<keyword evidence="7 11" id="KW-0418">Kinase</keyword>